<dbReference type="PANTHER" id="PTHR46682:SF1">
    <property type="entry name" value="ADHESION G-PROTEIN COUPLED RECEPTOR V1"/>
    <property type="match status" value="1"/>
</dbReference>
<dbReference type="GO" id="GO:0005737">
    <property type="term" value="C:cytoplasm"/>
    <property type="evidence" value="ECO:0007669"/>
    <property type="project" value="TreeGrafter"/>
</dbReference>
<reference evidence="3" key="1">
    <citation type="submission" date="2021-02" db="EMBL/GenBank/DDBJ databases">
        <authorList>
            <person name="Palmer J.M."/>
        </authorList>
    </citation>
    <scope>NUCLEOTIDE SEQUENCE</scope>
    <source>
        <strain evidence="3">SCRP23</strain>
    </source>
</reference>
<comment type="caution">
    <text evidence="3">The sequence shown here is derived from an EMBL/GenBank/DDBJ whole genome shotgun (WGS) entry which is preliminary data.</text>
</comment>
<name>A0A8T1X289_9STRA</name>
<dbReference type="InterPro" id="IPR026919">
    <property type="entry name" value="ADGRV1"/>
</dbReference>
<evidence type="ECO:0000313" key="3">
    <source>
        <dbReference type="EMBL" id="KAG7398123.1"/>
    </source>
</evidence>
<evidence type="ECO:0000259" key="2">
    <source>
        <dbReference type="SMART" id="SM00237"/>
    </source>
</evidence>
<protein>
    <recommendedName>
        <fullName evidence="2">Calx-beta domain-containing protein</fullName>
    </recommendedName>
</protein>
<feature type="chain" id="PRO_5035944005" description="Calx-beta domain-containing protein" evidence="1">
    <location>
        <begin position="24"/>
        <end position="850"/>
    </location>
</feature>
<dbReference type="SMART" id="SM00237">
    <property type="entry name" value="Calx_beta"/>
    <property type="match status" value="3"/>
</dbReference>
<keyword evidence="4" id="KW-1185">Reference proteome</keyword>
<sequence length="850" mass="91669">MVISRRWLLRALVVIRVLGGANGLANGRFQFSQAIYSTTEDFGVAYITVQRSLGFDGRAAVYVSTIPGAGNAVPGRDFRPLFNDSLVWQDGEDFEKALYVPIYNDGKPQETVKDFTLRLHDADGAEINLERSQTQIVLVPPSNLFPGSFSFETSTVSVAEDNTLSIPVLWMAGTTSTANVQFEFVCQSACLPGDFTLISPKPQLLTWKRDDYPSTSTARKQNIVLSVPDDGLYEQSETFLVRLVLVEPVEGDAVSTGTIGEIGEIIVTIAGPNDVRPGTLQFESDCFPDCACNNYSIIAGGTARVIIQRRRGDNGAVSVSVASQDGTAFAGVDYVSMQQTLSWDDGDTSDRQILVTSLARADPRLPSRRIALVLRNNQGAPLGGIYASTAYVDITTPTDVFVGDVNFATREPLDSVLRFPDLSFIPLATRNTSSRLQLCPRIVTTKVGVLSIAIQRNFNDFPVPASVRVNTIDGTATAGVDFEPLTNAIVSWANSDSEVKNVNVKLLTPPTYDPHPRSFQLHLTDARGAIVGECNVLDVELTGIAQGAHVVSFDLDMAIGTLTLRMSLPVQASTLDITNLLLQSERELKNGPTFAFSSQSTTTNSGDGTIIVLNIGASDLNALKQTFGLAKTTASTFLSVGIGLFRYVLNKCESTGIHACPAGITEVIPKDAALTVGTFTADTIPPTLLSYSFDLSRRLLKLRFSESVNFAKLNIEALTLAETTAGFDVYQLSSATTRLFAPQPDPLSGATLTDTNRLPPDYTFLTLQLGSADTAALANFGSGQIGIKRANTFLGIDSTFIADFATNPLAPSVMEDSLHQLRALHQQIVCVHRAHSVLLTNLRSRPVLLE</sequence>
<dbReference type="GO" id="GO:0071277">
    <property type="term" value="P:cellular response to calcium ion"/>
    <property type="evidence" value="ECO:0007669"/>
    <property type="project" value="TreeGrafter"/>
</dbReference>
<feature type="signal peptide" evidence="1">
    <location>
        <begin position="1"/>
        <end position="23"/>
    </location>
</feature>
<feature type="domain" description="Calx-beta" evidence="2">
    <location>
        <begin position="11"/>
        <end position="120"/>
    </location>
</feature>
<dbReference type="GO" id="GO:0010855">
    <property type="term" value="F:adenylate cyclase inhibitor activity"/>
    <property type="evidence" value="ECO:0007669"/>
    <property type="project" value="TreeGrafter"/>
</dbReference>
<dbReference type="GO" id="GO:0016020">
    <property type="term" value="C:membrane"/>
    <property type="evidence" value="ECO:0007669"/>
    <property type="project" value="InterPro"/>
</dbReference>
<proteinExistence type="predicted"/>
<gene>
    <name evidence="3" type="ORF">PHYBOEH_011679</name>
</gene>
<evidence type="ECO:0000313" key="4">
    <source>
        <dbReference type="Proteomes" id="UP000693981"/>
    </source>
</evidence>
<organism evidence="3 4">
    <name type="scientific">Phytophthora boehmeriae</name>
    <dbReference type="NCBI Taxonomy" id="109152"/>
    <lineage>
        <taxon>Eukaryota</taxon>
        <taxon>Sar</taxon>
        <taxon>Stramenopiles</taxon>
        <taxon>Oomycota</taxon>
        <taxon>Peronosporomycetes</taxon>
        <taxon>Peronosporales</taxon>
        <taxon>Peronosporaceae</taxon>
        <taxon>Phytophthora</taxon>
    </lineage>
</organism>
<dbReference type="PANTHER" id="PTHR46682">
    <property type="entry name" value="ADHESION G-PROTEIN COUPLED RECEPTOR V1"/>
    <property type="match status" value="1"/>
</dbReference>
<dbReference type="InterPro" id="IPR003644">
    <property type="entry name" value="Calx_beta"/>
</dbReference>
<accession>A0A8T1X289</accession>
<dbReference type="Proteomes" id="UP000693981">
    <property type="component" value="Unassembled WGS sequence"/>
</dbReference>
<dbReference type="Pfam" id="PF03160">
    <property type="entry name" value="Calx-beta"/>
    <property type="match status" value="4"/>
</dbReference>
<evidence type="ECO:0000256" key="1">
    <source>
        <dbReference type="SAM" id="SignalP"/>
    </source>
</evidence>
<dbReference type="OrthoDB" id="194033at2759"/>
<keyword evidence="1" id="KW-0732">Signal</keyword>
<dbReference type="GO" id="GO:0004930">
    <property type="term" value="F:G protein-coupled receptor activity"/>
    <property type="evidence" value="ECO:0007669"/>
    <property type="project" value="InterPro"/>
</dbReference>
<dbReference type="AlphaFoldDB" id="A0A8T1X289"/>
<feature type="domain" description="Calx-beta" evidence="2">
    <location>
        <begin position="423"/>
        <end position="524"/>
    </location>
</feature>
<dbReference type="GO" id="GO:0001965">
    <property type="term" value="F:G-protein alpha-subunit binding"/>
    <property type="evidence" value="ECO:0007669"/>
    <property type="project" value="TreeGrafter"/>
</dbReference>
<dbReference type="EMBL" id="JAGDFL010000090">
    <property type="protein sequence ID" value="KAG7398123.1"/>
    <property type="molecule type" value="Genomic_DNA"/>
</dbReference>
<feature type="domain" description="Calx-beta" evidence="2">
    <location>
        <begin position="265"/>
        <end position="375"/>
    </location>
</feature>